<keyword evidence="3" id="KW-1185">Reference proteome</keyword>
<dbReference type="AlphaFoldDB" id="A0AA38CR69"/>
<reference evidence="2 3" key="1">
    <citation type="journal article" date="2021" name="Nat. Plants">
        <title>The Taxus genome provides insights into paclitaxel biosynthesis.</title>
        <authorList>
            <person name="Xiong X."/>
            <person name="Gou J."/>
            <person name="Liao Q."/>
            <person name="Li Y."/>
            <person name="Zhou Q."/>
            <person name="Bi G."/>
            <person name="Li C."/>
            <person name="Du R."/>
            <person name="Wang X."/>
            <person name="Sun T."/>
            <person name="Guo L."/>
            <person name="Liang H."/>
            <person name="Lu P."/>
            <person name="Wu Y."/>
            <person name="Zhang Z."/>
            <person name="Ro D.K."/>
            <person name="Shang Y."/>
            <person name="Huang S."/>
            <person name="Yan J."/>
        </authorList>
    </citation>
    <scope>NUCLEOTIDE SEQUENCE [LARGE SCALE GENOMIC DNA]</scope>
    <source>
        <strain evidence="2">Ta-2019</strain>
    </source>
</reference>
<feature type="non-terminal residue" evidence="2">
    <location>
        <position position="77"/>
    </location>
</feature>
<name>A0AA38CR69_TAXCH</name>
<feature type="region of interest" description="Disordered" evidence="1">
    <location>
        <begin position="56"/>
        <end position="77"/>
    </location>
</feature>
<evidence type="ECO:0000256" key="1">
    <source>
        <dbReference type="SAM" id="MobiDB-lite"/>
    </source>
</evidence>
<feature type="compositionally biased region" description="Polar residues" evidence="1">
    <location>
        <begin position="66"/>
        <end position="77"/>
    </location>
</feature>
<organism evidence="2 3">
    <name type="scientific">Taxus chinensis</name>
    <name type="common">Chinese yew</name>
    <name type="synonym">Taxus wallichiana var. chinensis</name>
    <dbReference type="NCBI Taxonomy" id="29808"/>
    <lineage>
        <taxon>Eukaryota</taxon>
        <taxon>Viridiplantae</taxon>
        <taxon>Streptophyta</taxon>
        <taxon>Embryophyta</taxon>
        <taxon>Tracheophyta</taxon>
        <taxon>Spermatophyta</taxon>
        <taxon>Pinopsida</taxon>
        <taxon>Pinidae</taxon>
        <taxon>Conifers II</taxon>
        <taxon>Cupressales</taxon>
        <taxon>Taxaceae</taxon>
        <taxon>Taxus</taxon>
    </lineage>
</organism>
<evidence type="ECO:0000313" key="2">
    <source>
        <dbReference type="EMBL" id="KAH9303328.1"/>
    </source>
</evidence>
<protein>
    <submittedName>
        <fullName evidence="2">Uncharacterized protein</fullName>
    </submittedName>
</protein>
<feature type="compositionally biased region" description="Basic and acidic residues" evidence="1">
    <location>
        <begin position="56"/>
        <end position="65"/>
    </location>
</feature>
<feature type="non-terminal residue" evidence="2">
    <location>
        <position position="1"/>
    </location>
</feature>
<accession>A0AA38CR69</accession>
<evidence type="ECO:0000313" key="3">
    <source>
        <dbReference type="Proteomes" id="UP000824469"/>
    </source>
</evidence>
<proteinExistence type="predicted"/>
<sequence length="77" mass="8476">WRETKCQDTSPYLCQIRYGPGTRKREGCDSVDARYVGKVGTEGTYAFGIDGTKVRKGPDVGDQRTKSLTNFGTNGPK</sequence>
<gene>
    <name evidence="2" type="ORF">KI387_014911</name>
</gene>
<comment type="caution">
    <text evidence="2">The sequence shown here is derived from an EMBL/GenBank/DDBJ whole genome shotgun (WGS) entry which is preliminary data.</text>
</comment>
<dbReference type="EMBL" id="JAHRHJ020000009">
    <property type="protein sequence ID" value="KAH9303328.1"/>
    <property type="molecule type" value="Genomic_DNA"/>
</dbReference>
<dbReference type="Proteomes" id="UP000824469">
    <property type="component" value="Unassembled WGS sequence"/>
</dbReference>